<evidence type="ECO:0000313" key="3">
    <source>
        <dbReference type="EMBL" id="CAH3015798.1"/>
    </source>
</evidence>
<reference evidence="3 4" key="1">
    <citation type="submission" date="2022-05" db="EMBL/GenBank/DDBJ databases">
        <authorList>
            <consortium name="Genoscope - CEA"/>
            <person name="William W."/>
        </authorList>
    </citation>
    <scope>NUCLEOTIDE SEQUENCE [LARGE SCALE GENOMIC DNA]</scope>
</reference>
<evidence type="ECO:0000259" key="2">
    <source>
        <dbReference type="PROSITE" id="PS50184"/>
    </source>
</evidence>
<organism evidence="3 4">
    <name type="scientific">Porites evermanni</name>
    <dbReference type="NCBI Taxonomy" id="104178"/>
    <lineage>
        <taxon>Eukaryota</taxon>
        <taxon>Metazoa</taxon>
        <taxon>Cnidaria</taxon>
        <taxon>Anthozoa</taxon>
        <taxon>Hexacorallia</taxon>
        <taxon>Scleractinia</taxon>
        <taxon>Fungiina</taxon>
        <taxon>Poritidae</taxon>
        <taxon>Porites</taxon>
    </lineage>
</organism>
<dbReference type="PROSITE" id="PS50184">
    <property type="entry name" value="VWFC_2"/>
    <property type="match status" value="1"/>
</dbReference>
<evidence type="ECO:0000256" key="1">
    <source>
        <dbReference type="SAM" id="MobiDB-lite"/>
    </source>
</evidence>
<dbReference type="EMBL" id="CALNXI010000029">
    <property type="protein sequence ID" value="CAH3015798.1"/>
    <property type="molecule type" value="Genomic_DNA"/>
</dbReference>
<gene>
    <name evidence="3" type="ORF">PEVE_00021702</name>
</gene>
<feature type="domain" description="VWFC" evidence="2">
    <location>
        <begin position="538"/>
        <end position="600"/>
    </location>
</feature>
<accession>A0ABN8LIP6</accession>
<feature type="region of interest" description="Disordered" evidence="1">
    <location>
        <begin position="170"/>
        <end position="198"/>
    </location>
</feature>
<dbReference type="Proteomes" id="UP001159427">
    <property type="component" value="Unassembled WGS sequence"/>
</dbReference>
<keyword evidence="4" id="KW-1185">Reference proteome</keyword>
<dbReference type="PROSITE" id="PS01208">
    <property type="entry name" value="VWFC_1"/>
    <property type="match status" value="1"/>
</dbReference>
<dbReference type="SMART" id="SM00214">
    <property type="entry name" value="VWC"/>
    <property type="match status" value="2"/>
</dbReference>
<evidence type="ECO:0000313" key="4">
    <source>
        <dbReference type="Proteomes" id="UP001159427"/>
    </source>
</evidence>
<sequence length="660" mass="74437">MWQPCQKVTENGTIHKVESVFASKSHKLDELTSKNLSIKPSSFLISTSEVMRDAVSESKCSGCGKSGQFAFKKETEPQTGILKLEFICSECEKLFSVSSNSETILARTKPKCYLTNYVLLAFITCALRAPELRYDHLMGTLGISHFSKKQWIRVIEWIFPGSTKNSRLECPAVEESDKSARRSRQARGHYSNNSSATMHDAKTGNIIGYAHRTKRGQDANWEGTSDGAEGNMLDEILAVLIENERITIKKAIIDKDASCHEIILTRSPETEIVFCGIADEDGKPYHCKHSFSCPSQLREFNALLEKMATRPEEYITLDGRVTNNMPEGYHGIALMYRNKRIDLGSVHYKCKTNTSIPHKGANILTSSDGRFRYKFLGCYSDKSDRALPIEVFNGRKYVDWNMKDYNFGKIIDMCATRAYDRGYLKFFGLQYYGECWGGRKGSRYNINGEAKTCMKGIGEEWTNAVYEIIHDCKVSGMTYESGQRFYIPQNPVNSNDISCQSCLCDQGYKSCRGKIMCDFFFPCEKFIPAPPGTCCPTCACYHQNKFYKDGQSWIIRQPHAGPDCYECTCASNQTKCVAVGCPNDCPNPVYEPDKCCPTCHPGAPTSHAPFTIPETTPRPPPRVILKMEGTIDWQSQVFTTVFVFILGDGHYWPMISHYNP</sequence>
<proteinExistence type="predicted"/>
<dbReference type="SUPFAM" id="SSF57603">
    <property type="entry name" value="FnI-like domain"/>
    <property type="match status" value="1"/>
</dbReference>
<name>A0ABN8LIP6_9CNID</name>
<protein>
    <recommendedName>
        <fullName evidence="2">VWFC domain-containing protein</fullName>
    </recommendedName>
</protein>
<comment type="caution">
    <text evidence="3">The sequence shown here is derived from an EMBL/GenBank/DDBJ whole genome shotgun (WGS) entry which is preliminary data.</text>
</comment>
<dbReference type="InterPro" id="IPR001007">
    <property type="entry name" value="VWF_dom"/>
</dbReference>
<dbReference type="Pfam" id="PF00093">
    <property type="entry name" value="VWC"/>
    <property type="match status" value="1"/>
</dbReference>